<dbReference type="STRING" id="1754192.A0A1Y1X942"/>
<dbReference type="FunFam" id="3.90.640.10:FF:000010">
    <property type="entry name" value="heat shock 70 kDa protein 14"/>
    <property type="match status" value="1"/>
</dbReference>
<dbReference type="SUPFAM" id="SSF53067">
    <property type="entry name" value="Actin-like ATPase domain"/>
    <property type="match status" value="2"/>
</dbReference>
<dbReference type="SUPFAM" id="SSF100920">
    <property type="entry name" value="Heat shock protein 70kD (HSP70), peptide-binding domain"/>
    <property type="match status" value="1"/>
</dbReference>
<dbReference type="Gene3D" id="3.30.420.40">
    <property type="match status" value="2"/>
</dbReference>
<evidence type="ECO:0000256" key="4">
    <source>
        <dbReference type="RuleBase" id="RU003322"/>
    </source>
</evidence>
<dbReference type="InterPro" id="IPR013126">
    <property type="entry name" value="Hsp_70_fam"/>
</dbReference>
<dbReference type="GO" id="GO:0140662">
    <property type="term" value="F:ATP-dependent protein folding chaperone"/>
    <property type="evidence" value="ECO:0007669"/>
    <property type="project" value="InterPro"/>
</dbReference>
<dbReference type="AlphaFoldDB" id="A0A1Y1X942"/>
<sequence>MSKETCWIGISLGRDNAALSTTSVTDNVDIIANEDGDRLIPVCVSFGQQDFLIGTQAKNQLVFNSQNTIQQFIDIIGKNYDDIENRDAKLDEKDGKPVYNIEIYPPFNEENEEEEEEIEPEIKQFSPEELTIRYLESLKKSAENFIGKEIEGCVVSVPITKIQNNECNVLKDVIQKAGFKYVQTISEPAAAVLAYLNKNSEEDILCDKNILIADLGGKSFKSCLVKNSYGIITVLSQEECPVGGKDFDDILVNYFKNEFKKKNHIDIDDNKRALTKLRLASEKTKRTLSRSATTSCSVDSLAEGIDMHSTINKMRFDMLSNKLINQCLETIEDTVENSNVLFEEIDEVIIIGGASRMPKFQSKVESLFEEYTKIKNDIEPDEAIAMGCAIQAKLLSENINKPEYKKLLEDNEIKLPHLTQSLGIEDNNGDFIPIIPKNTVLPATRFFEVDNTNTPLYFAFYQGDSEIANENKLVSQVMIDDFVIEGSEPKEGEKINIRLNLSPENLVINAQNKTTKQSTKITIKI</sequence>
<dbReference type="GO" id="GO:0005524">
    <property type="term" value="F:ATP binding"/>
    <property type="evidence" value="ECO:0007669"/>
    <property type="project" value="UniProtKB-KW"/>
</dbReference>
<dbReference type="Gene3D" id="3.30.30.30">
    <property type="match status" value="1"/>
</dbReference>
<evidence type="ECO:0000256" key="1">
    <source>
        <dbReference type="ARBA" id="ARBA00007381"/>
    </source>
</evidence>
<dbReference type="Gene3D" id="3.90.640.10">
    <property type="entry name" value="Actin, Chain A, domain 4"/>
    <property type="match status" value="1"/>
</dbReference>
<reference evidence="5 6" key="2">
    <citation type="submission" date="2016-08" db="EMBL/GenBank/DDBJ databases">
        <title>Pervasive Adenine N6-methylation of Active Genes in Fungi.</title>
        <authorList>
            <consortium name="DOE Joint Genome Institute"/>
            <person name="Mondo S.J."/>
            <person name="Dannebaum R.O."/>
            <person name="Kuo R.C."/>
            <person name="Labutti K."/>
            <person name="Haridas S."/>
            <person name="Kuo A."/>
            <person name="Salamov A."/>
            <person name="Ahrendt S.R."/>
            <person name="Lipzen A."/>
            <person name="Sullivan W."/>
            <person name="Andreopoulos W.B."/>
            <person name="Clum A."/>
            <person name="Lindquist E."/>
            <person name="Daum C."/>
            <person name="Ramamoorthy G.K."/>
            <person name="Gryganskyi A."/>
            <person name="Culley D."/>
            <person name="Magnuson J.K."/>
            <person name="James T.Y."/>
            <person name="O'Malley M.A."/>
            <person name="Stajich J.E."/>
            <person name="Spatafora J.W."/>
            <person name="Visel A."/>
            <person name="Grigoriev I.V."/>
        </authorList>
    </citation>
    <scope>NUCLEOTIDE SEQUENCE [LARGE SCALE GENOMIC DNA]</scope>
    <source>
        <strain evidence="5 6">S4</strain>
    </source>
</reference>
<dbReference type="InterPro" id="IPR043129">
    <property type="entry name" value="ATPase_NBD"/>
</dbReference>
<dbReference type="Gene3D" id="2.60.34.10">
    <property type="entry name" value="Substrate Binding Domain Of DNAk, Chain A, domain 1"/>
    <property type="match status" value="1"/>
</dbReference>
<dbReference type="Pfam" id="PF00012">
    <property type="entry name" value="HSP70"/>
    <property type="match status" value="1"/>
</dbReference>
<protein>
    <submittedName>
        <fullName evidence="5">HSP70-domain-containing protein</fullName>
    </submittedName>
</protein>
<keyword evidence="2 4" id="KW-0547">Nucleotide-binding</keyword>
<dbReference type="OrthoDB" id="29851at2759"/>
<keyword evidence="6" id="KW-1185">Reference proteome</keyword>
<reference evidence="5 6" key="1">
    <citation type="submission" date="2016-08" db="EMBL/GenBank/DDBJ databases">
        <title>A Parts List for Fungal Cellulosomes Revealed by Comparative Genomics.</title>
        <authorList>
            <consortium name="DOE Joint Genome Institute"/>
            <person name="Haitjema C.H."/>
            <person name="Gilmore S.P."/>
            <person name="Henske J.K."/>
            <person name="Solomon K.V."/>
            <person name="De Groot R."/>
            <person name="Kuo A."/>
            <person name="Mondo S.J."/>
            <person name="Salamov A.A."/>
            <person name="Labutti K."/>
            <person name="Zhao Z."/>
            <person name="Chiniquy J."/>
            <person name="Barry K."/>
            <person name="Brewer H.M."/>
            <person name="Purvine S.O."/>
            <person name="Wright A.T."/>
            <person name="Boxma B."/>
            <person name="Van Alen T."/>
            <person name="Hackstein J.H."/>
            <person name="Baker S.E."/>
            <person name="Grigoriev I.V."/>
            <person name="O'Malley M.A."/>
        </authorList>
    </citation>
    <scope>NUCLEOTIDE SEQUENCE [LARGE SCALE GENOMIC DNA]</scope>
    <source>
        <strain evidence="5 6">S4</strain>
    </source>
</reference>
<evidence type="ECO:0000313" key="5">
    <source>
        <dbReference type="EMBL" id="ORX82270.1"/>
    </source>
</evidence>
<proteinExistence type="inferred from homology"/>
<dbReference type="InterPro" id="IPR029047">
    <property type="entry name" value="HSP70_peptide-bd_sf"/>
</dbReference>
<keyword evidence="3 4" id="KW-0067">ATP-binding</keyword>
<comment type="caution">
    <text evidence="5">The sequence shown here is derived from an EMBL/GenBank/DDBJ whole genome shotgun (WGS) entry which is preliminary data.</text>
</comment>
<evidence type="ECO:0000256" key="3">
    <source>
        <dbReference type="ARBA" id="ARBA00022840"/>
    </source>
</evidence>
<dbReference type="PRINTS" id="PR00301">
    <property type="entry name" value="HEATSHOCK70"/>
</dbReference>
<accession>A0A1Y1X942</accession>
<dbReference type="Proteomes" id="UP000193944">
    <property type="component" value="Unassembled WGS sequence"/>
</dbReference>
<evidence type="ECO:0000256" key="2">
    <source>
        <dbReference type="ARBA" id="ARBA00022741"/>
    </source>
</evidence>
<comment type="similarity">
    <text evidence="1 4">Belongs to the heat shock protein 70 family.</text>
</comment>
<organism evidence="5 6">
    <name type="scientific">Anaeromyces robustus</name>
    <dbReference type="NCBI Taxonomy" id="1754192"/>
    <lineage>
        <taxon>Eukaryota</taxon>
        <taxon>Fungi</taxon>
        <taxon>Fungi incertae sedis</taxon>
        <taxon>Chytridiomycota</taxon>
        <taxon>Chytridiomycota incertae sedis</taxon>
        <taxon>Neocallimastigomycetes</taxon>
        <taxon>Neocallimastigales</taxon>
        <taxon>Neocallimastigaceae</taxon>
        <taxon>Anaeromyces</taxon>
    </lineage>
</organism>
<dbReference type="PANTHER" id="PTHR19375">
    <property type="entry name" value="HEAT SHOCK PROTEIN 70KDA"/>
    <property type="match status" value="1"/>
</dbReference>
<evidence type="ECO:0000313" key="6">
    <source>
        <dbReference type="Proteomes" id="UP000193944"/>
    </source>
</evidence>
<name>A0A1Y1X942_9FUNG</name>
<gene>
    <name evidence="5" type="ORF">BCR32DRAFT_232071</name>
</gene>
<dbReference type="EMBL" id="MCFG01000099">
    <property type="protein sequence ID" value="ORX82270.1"/>
    <property type="molecule type" value="Genomic_DNA"/>
</dbReference>